<sequence length="175" mass="20401">MLKKDQKSTIYYYIIIFLRIVGGTVFIPSGLLKIQGKRFSYFCPEMYSGTFFNELHQTGFYWNFLGFCQLLTAFLLFSQRYTVLAALMFFSICTNIFIFTLSVGLIDKSIIMIFMMSIASLLILWDWKNIKLLFGRTPVESVIEDHKKIPVSFQITGTILFIVVIIFFLLADTYY</sequence>
<evidence type="ECO:0000313" key="3">
    <source>
        <dbReference type="Proteomes" id="UP000199036"/>
    </source>
</evidence>
<dbReference type="GO" id="GO:0016020">
    <property type="term" value="C:membrane"/>
    <property type="evidence" value="ECO:0007669"/>
    <property type="project" value="UniProtKB-SubCell"/>
</dbReference>
<proteinExistence type="predicted"/>
<dbReference type="OrthoDB" id="5524812at2"/>
<feature type="transmembrane region" description="Helical" evidence="1">
    <location>
        <begin position="109"/>
        <end position="127"/>
    </location>
</feature>
<dbReference type="AlphaFoldDB" id="A0A1I5CYV3"/>
<evidence type="ECO:0000256" key="1">
    <source>
        <dbReference type="SAM" id="Phobius"/>
    </source>
</evidence>
<name>A0A1I5CYV3_9FLAO</name>
<feature type="transmembrane region" description="Helical" evidence="1">
    <location>
        <begin position="84"/>
        <end position="103"/>
    </location>
</feature>
<keyword evidence="3" id="KW-1185">Reference proteome</keyword>
<dbReference type="RefSeq" id="WP_091523693.1">
    <property type="nucleotide sequence ID" value="NZ_FOVI01000014.1"/>
</dbReference>
<feature type="transmembrane region" description="Helical" evidence="1">
    <location>
        <begin position="60"/>
        <end position="77"/>
    </location>
</feature>
<evidence type="ECO:0000313" key="2">
    <source>
        <dbReference type="EMBL" id="SFN92144.1"/>
    </source>
</evidence>
<feature type="transmembrane region" description="Helical" evidence="1">
    <location>
        <begin position="151"/>
        <end position="171"/>
    </location>
</feature>
<accession>A0A1I5CYV3</accession>
<keyword evidence="1" id="KW-0472">Membrane</keyword>
<organism evidence="2 3">
    <name type="scientific">Paenimyroides ummariense</name>
    <dbReference type="NCBI Taxonomy" id="913024"/>
    <lineage>
        <taxon>Bacteria</taxon>
        <taxon>Pseudomonadati</taxon>
        <taxon>Bacteroidota</taxon>
        <taxon>Flavobacteriia</taxon>
        <taxon>Flavobacteriales</taxon>
        <taxon>Flavobacteriaceae</taxon>
        <taxon>Paenimyroides</taxon>
    </lineage>
</organism>
<keyword evidence="1" id="KW-1133">Transmembrane helix</keyword>
<dbReference type="STRING" id="913024.SAMN05421741_1145"/>
<reference evidence="3" key="1">
    <citation type="submission" date="2016-10" db="EMBL/GenBank/DDBJ databases">
        <authorList>
            <person name="Varghese N."/>
            <person name="Submissions S."/>
        </authorList>
    </citation>
    <scope>NUCLEOTIDE SEQUENCE [LARGE SCALE GENOMIC DNA]</scope>
    <source>
        <strain evidence="3">DS-12</strain>
    </source>
</reference>
<feature type="transmembrane region" description="Helical" evidence="1">
    <location>
        <begin position="12"/>
        <end position="32"/>
    </location>
</feature>
<keyword evidence="1" id="KW-0812">Transmembrane</keyword>
<protein>
    <submittedName>
        <fullName evidence="2">DoxX protein</fullName>
    </submittedName>
</protein>
<dbReference type="Proteomes" id="UP000199036">
    <property type="component" value="Unassembled WGS sequence"/>
</dbReference>
<gene>
    <name evidence="2" type="ORF">SAMN05421741_1145</name>
</gene>
<dbReference type="EMBL" id="FOVI01000014">
    <property type="protein sequence ID" value="SFN92144.1"/>
    <property type="molecule type" value="Genomic_DNA"/>
</dbReference>